<protein>
    <recommendedName>
        <fullName evidence="3">Transposase</fullName>
    </recommendedName>
</protein>
<proteinExistence type="predicted"/>
<gene>
    <name evidence="1" type="ORF">PghCCS26_55520</name>
</gene>
<organism evidence="1 2">
    <name type="scientific">Paenibacillus glycanilyticus</name>
    <dbReference type="NCBI Taxonomy" id="126569"/>
    <lineage>
        <taxon>Bacteria</taxon>
        <taxon>Bacillati</taxon>
        <taxon>Bacillota</taxon>
        <taxon>Bacilli</taxon>
        <taxon>Bacillales</taxon>
        <taxon>Paenibacillaceae</taxon>
        <taxon>Paenibacillus</taxon>
    </lineage>
</organism>
<keyword evidence="2" id="KW-1185">Reference proteome</keyword>
<evidence type="ECO:0000313" key="2">
    <source>
        <dbReference type="Proteomes" id="UP001285921"/>
    </source>
</evidence>
<sequence>MYGFFHVEQLVGLIIKKKEMKQGFWHRRECFKWCFTDCLTHLSEIAWLQQETRGKRRMAVHKKLGADEYYGQIHKRIRYRTR</sequence>
<comment type="caution">
    <text evidence="1">The sequence shown here is derived from an EMBL/GenBank/DDBJ whole genome shotgun (WGS) entry which is preliminary data.</text>
</comment>
<accession>A0ABQ6NWA5</accession>
<dbReference type="EMBL" id="BTCL01000029">
    <property type="protein sequence ID" value="GMK48422.1"/>
    <property type="molecule type" value="Genomic_DNA"/>
</dbReference>
<dbReference type="Proteomes" id="UP001285921">
    <property type="component" value="Unassembled WGS sequence"/>
</dbReference>
<reference evidence="1 2" key="1">
    <citation type="submission" date="2023-05" db="EMBL/GenBank/DDBJ databases">
        <title>Draft genome of Paenibacillus sp. CCS26.</title>
        <authorList>
            <person name="Akita H."/>
            <person name="Shinto Y."/>
            <person name="Kimura Z."/>
        </authorList>
    </citation>
    <scope>NUCLEOTIDE SEQUENCE [LARGE SCALE GENOMIC DNA]</scope>
    <source>
        <strain evidence="1 2">CCS26</strain>
    </source>
</reference>
<evidence type="ECO:0000313" key="1">
    <source>
        <dbReference type="EMBL" id="GMK48422.1"/>
    </source>
</evidence>
<name>A0ABQ6NWA5_9BACL</name>
<evidence type="ECO:0008006" key="3">
    <source>
        <dbReference type="Google" id="ProtNLM"/>
    </source>
</evidence>